<feature type="transmembrane region" description="Helical" evidence="1">
    <location>
        <begin position="20"/>
        <end position="53"/>
    </location>
</feature>
<name>A0ABT7VZ05_9BORD</name>
<dbReference type="PANTHER" id="PTHR35342">
    <property type="entry name" value="TRICARBOXYLIC TRANSPORT PROTEIN"/>
    <property type="match status" value="1"/>
</dbReference>
<feature type="transmembrane region" description="Helical" evidence="1">
    <location>
        <begin position="322"/>
        <end position="343"/>
    </location>
</feature>
<feature type="transmembrane region" description="Helical" evidence="1">
    <location>
        <begin position="389"/>
        <end position="405"/>
    </location>
</feature>
<feature type="domain" description="DUF112" evidence="2">
    <location>
        <begin position="20"/>
        <end position="439"/>
    </location>
</feature>
<evidence type="ECO:0000313" key="3">
    <source>
        <dbReference type="EMBL" id="MDM9558142.1"/>
    </source>
</evidence>
<gene>
    <name evidence="3" type="ORF">QUC21_03830</name>
</gene>
<dbReference type="Pfam" id="PF01970">
    <property type="entry name" value="TctA"/>
    <property type="match status" value="1"/>
</dbReference>
<keyword evidence="4" id="KW-1185">Reference proteome</keyword>
<dbReference type="RefSeq" id="WP_028354184.1">
    <property type="nucleotide sequence ID" value="NZ_JAUDJE010000002.1"/>
</dbReference>
<feature type="transmembrane region" description="Helical" evidence="1">
    <location>
        <begin position="355"/>
        <end position="377"/>
    </location>
</feature>
<keyword evidence="1" id="KW-1133">Transmembrane helix</keyword>
<feature type="transmembrane region" description="Helical" evidence="1">
    <location>
        <begin position="138"/>
        <end position="159"/>
    </location>
</feature>
<accession>A0ABT7VZ05</accession>
<evidence type="ECO:0000256" key="1">
    <source>
        <dbReference type="SAM" id="Phobius"/>
    </source>
</evidence>
<feature type="transmembrane region" description="Helical" evidence="1">
    <location>
        <begin position="203"/>
        <end position="221"/>
    </location>
</feature>
<organism evidence="3 4">
    <name type="scientific">Bordetella petrii</name>
    <dbReference type="NCBI Taxonomy" id="94624"/>
    <lineage>
        <taxon>Bacteria</taxon>
        <taxon>Pseudomonadati</taxon>
        <taxon>Pseudomonadota</taxon>
        <taxon>Betaproteobacteria</taxon>
        <taxon>Burkholderiales</taxon>
        <taxon>Alcaligenaceae</taxon>
        <taxon>Bordetella</taxon>
    </lineage>
</organism>
<evidence type="ECO:0000259" key="2">
    <source>
        <dbReference type="Pfam" id="PF01970"/>
    </source>
</evidence>
<feature type="transmembrane region" description="Helical" evidence="1">
    <location>
        <begin position="109"/>
        <end position="132"/>
    </location>
</feature>
<keyword evidence="1" id="KW-0472">Membrane</keyword>
<sequence length="504" mass="53423">MDLLANVMHGFSVALQWENLGWSLFGVFMGNLIGVLPGMGVLASISILLPLTYAMTPVAALMMLAGIYYGAQYGGGITCILLNLPGTPSHAVTCLDGNPLARQGKSGSALFMLVVSSFIGASIGITVMILFSPVLVEVAFQFGPAEYFSMMMLGLFAGATLAKGSAIKGVAMVFLGLLFGVVGTDVNTGTIRYAFGIMELSDGVQLVALAMGLFGLADFFANVNRIGKATLIDNGSRMSVRPEPGDIRKSAAPIARGSVIGSVLGILPGTGATIASFMSYATEKRLSKTPGRFGAGAIEGVAGPEAANNSAAQTSFIPTMSLGIPGDSVMALMLGALIIHGIQPGPQMVIEHADIFWGLVASFWVGNVLLVVMNLPLIGMWAKFLKVPYKYLYPAALFCVCVGVYSTNNNLFDVGMVLVLGLVGYVFLKLRFSPAPLLLGFVLGPMVEENFRRALLLSRGSMSVFVDRPISAAFVYAIFALAAWLTYTTFRDRRRVRRLIQTQA</sequence>
<feature type="transmembrane region" description="Helical" evidence="1">
    <location>
        <begin position="471"/>
        <end position="490"/>
    </location>
</feature>
<dbReference type="InterPro" id="IPR002823">
    <property type="entry name" value="DUF112_TM"/>
</dbReference>
<feature type="transmembrane region" description="Helical" evidence="1">
    <location>
        <begin position="411"/>
        <end position="428"/>
    </location>
</feature>
<dbReference type="PANTHER" id="PTHR35342:SF5">
    <property type="entry name" value="TRICARBOXYLIC TRANSPORT PROTEIN"/>
    <property type="match status" value="1"/>
</dbReference>
<dbReference type="EMBL" id="JAUDJE010000002">
    <property type="protein sequence ID" value="MDM9558142.1"/>
    <property type="molecule type" value="Genomic_DNA"/>
</dbReference>
<keyword evidence="1" id="KW-0812">Transmembrane</keyword>
<comment type="caution">
    <text evidence="3">The sequence shown here is derived from an EMBL/GenBank/DDBJ whole genome shotgun (WGS) entry which is preliminary data.</text>
</comment>
<reference evidence="3" key="1">
    <citation type="submission" date="2023-06" db="EMBL/GenBank/DDBJ databases">
        <title>full genome analysis of Phenantherene degrader P3.</title>
        <authorList>
            <person name="Akbar A."/>
            <person name="Rahmeh R."/>
            <person name="Kishk M."/>
        </authorList>
    </citation>
    <scope>NUCLEOTIDE SEQUENCE</scope>
    <source>
        <strain evidence="3">P3</strain>
    </source>
</reference>
<evidence type="ECO:0000313" key="4">
    <source>
        <dbReference type="Proteomes" id="UP001175604"/>
    </source>
</evidence>
<protein>
    <submittedName>
        <fullName evidence="3">Tripartite tricarboxylate transporter permease</fullName>
    </submittedName>
</protein>
<feature type="transmembrane region" description="Helical" evidence="1">
    <location>
        <begin position="166"/>
        <end position="183"/>
    </location>
</feature>
<dbReference type="Proteomes" id="UP001175604">
    <property type="component" value="Unassembled WGS sequence"/>
</dbReference>
<proteinExistence type="predicted"/>